<dbReference type="InterPro" id="IPR004837">
    <property type="entry name" value="NaCa_Exmemb"/>
</dbReference>
<feature type="transmembrane region" description="Helical" evidence="9">
    <location>
        <begin position="487"/>
        <end position="505"/>
    </location>
</feature>
<feature type="compositionally biased region" description="Polar residues" evidence="8">
    <location>
        <begin position="114"/>
        <end position="130"/>
    </location>
</feature>
<keyword evidence="12" id="KW-1185">Reference proteome</keyword>
<evidence type="ECO:0000256" key="2">
    <source>
        <dbReference type="ARBA" id="ARBA00008170"/>
    </source>
</evidence>
<dbReference type="InterPro" id="IPR044880">
    <property type="entry name" value="NCX_ion-bd_dom_sf"/>
</dbReference>
<dbReference type="GO" id="GO:0015369">
    <property type="term" value="F:calcium:proton antiporter activity"/>
    <property type="evidence" value="ECO:0007669"/>
    <property type="project" value="TreeGrafter"/>
</dbReference>
<keyword evidence="7 9" id="KW-0472">Membrane</keyword>
<comment type="similarity">
    <text evidence="2">Belongs to the Ca(2+):cation antiporter (CaCA) (TC 2.A.19) family.</text>
</comment>
<evidence type="ECO:0000256" key="4">
    <source>
        <dbReference type="ARBA" id="ARBA00022692"/>
    </source>
</evidence>
<dbReference type="Proteomes" id="UP001320245">
    <property type="component" value="Unassembled WGS sequence"/>
</dbReference>
<accession>A0AAN9UKE2</accession>
<evidence type="ECO:0000313" key="12">
    <source>
        <dbReference type="Proteomes" id="UP001320245"/>
    </source>
</evidence>
<feature type="region of interest" description="Disordered" evidence="8">
    <location>
        <begin position="50"/>
        <end position="165"/>
    </location>
</feature>
<feature type="transmembrane region" description="Helical" evidence="9">
    <location>
        <begin position="274"/>
        <end position="298"/>
    </location>
</feature>
<evidence type="ECO:0000256" key="3">
    <source>
        <dbReference type="ARBA" id="ARBA00022448"/>
    </source>
</evidence>
<evidence type="ECO:0000256" key="5">
    <source>
        <dbReference type="ARBA" id="ARBA00022989"/>
    </source>
</evidence>
<dbReference type="PANTHER" id="PTHR31503:SF20">
    <property type="entry name" value="CA(2+)_H(+) EXCHANGER, PUTATIVE (EUROFUNG)-RELATED"/>
    <property type="match status" value="1"/>
</dbReference>
<feature type="domain" description="Sodium/calcium exchanger membrane region" evidence="10">
    <location>
        <begin position="448"/>
        <end position="593"/>
    </location>
</feature>
<name>A0AAN9UKE2_9PEZI</name>
<evidence type="ECO:0000256" key="9">
    <source>
        <dbReference type="SAM" id="Phobius"/>
    </source>
</evidence>
<keyword evidence="6" id="KW-0406">Ion transport</keyword>
<feature type="domain" description="Sodium/calcium exchanger membrane region" evidence="10">
    <location>
        <begin position="214"/>
        <end position="366"/>
    </location>
</feature>
<dbReference type="AlphaFoldDB" id="A0AAN9UKE2"/>
<protein>
    <recommendedName>
        <fullName evidence="10">Sodium/calcium exchanger membrane region domain-containing protein</fullName>
    </recommendedName>
</protein>
<dbReference type="GO" id="GO:0006874">
    <property type="term" value="P:intracellular calcium ion homeostasis"/>
    <property type="evidence" value="ECO:0007669"/>
    <property type="project" value="TreeGrafter"/>
</dbReference>
<feature type="transmembrane region" description="Helical" evidence="9">
    <location>
        <begin position="574"/>
        <end position="594"/>
    </location>
</feature>
<keyword evidence="4 9" id="KW-0812">Transmembrane</keyword>
<keyword evidence="3" id="KW-0813">Transport</keyword>
<dbReference type="PANTHER" id="PTHR31503">
    <property type="entry name" value="VACUOLAR CALCIUM ION TRANSPORTER"/>
    <property type="match status" value="1"/>
</dbReference>
<dbReference type="Pfam" id="PF01699">
    <property type="entry name" value="Na_Ca_ex"/>
    <property type="match status" value="2"/>
</dbReference>
<evidence type="ECO:0000256" key="6">
    <source>
        <dbReference type="ARBA" id="ARBA00023065"/>
    </source>
</evidence>
<dbReference type="Gene3D" id="1.20.1420.30">
    <property type="entry name" value="NCX, central ion-binding region"/>
    <property type="match status" value="2"/>
</dbReference>
<feature type="transmembrane region" description="Helical" evidence="9">
    <location>
        <begin position="310"/>
        <end position="332"/>
    </location>
</feature>
<evidence type="ECO:0000256" key="8">
    <source>
        <dbReference type="SAM" id="MobiDB-lite"/>
    </source>
</evidence>
<feature type="transmembrane region" description="Helical" evidence="9">
    <location>
        <begin position="512"/>
        <end position="538"/>
    </location>
</feature>
<feature type="transmembrane region" description="Helical" evidence="9">
    <location>
        <begin position="344"/>
        <end position="364"/>
    </location>
</feature>
<sequence>MSTRSTEDAFGTDMERIPSVNHFQIKRQAHNVSRSGDSWNPFAHVWNNKDHQRSQTWDNAAAEGQRGINPYDQEGGSPIEHANTAPSGSGGAYGDGSAPAYRENGAVFNGAERSVSNDNTVINSQSTTAEVDNGPLPYRRSGLENSTDEKDEPEEDEKKKKRKDHRMFKHVEPKEPFTVANQLQRTLLNSWINVLLVAAPVGIALGAIPNMNEYAVFTVNFIAIIPLAALLSYATEEIALRTGETLGGLLNASFGNAVELIVAIMALVKNEVVIVQTSLIGSVLSNLLLVMGMCFFFGGLRRQEQYFNMTVAQTAASLLALAIASIIIPTVFDKMTDLPVASTAALSRGTSVILLVVYAGYLYFQLKTHSSIFAEESQKVPMRPSKRALDPNAIKKGMVGPAGLMGLPGVNEQGASNNIKLQQMLNASPAVDEDDDEGEDPQLSFTVAVITLVGSTVLIAFCAEFLVDSIQYVTETGGISKEFLGLILLPIVGNAAEHATAVTVACKDKMDLAIGVAVGSSMQVSLFLIPLLVVIGWGMGVDAMNLSFDLFQVAVLFVSVLLVNYLIGDGKSHWLEGMLLMCLYVIIAVCSWWYPADDAV</sequence>
<evidence type="ECO:0000256" key="1">
    <source>
        <dbReference type="ARBA" id="ARBA00004127"/>
    </source>
</evidence>
<dbReference type="GO" id="GO:0012505">
    <property type="term" value="C:endomembrane system"/>
    <property type="evidence" value="ECO:0007669"/>
    <property type="project" value="UniProtKB-SubCell"/>
</dbReference>
<keyword evidence="5 9" id="KW-1133">Transmembrane helix</keyword>
<organism evidence="11 12">
    <name type="scientific">Cytospora paraplurivora</name>
    <dbReference type="NCBI Taxonomy" id="2898453"/>
    <lineage>
        <taxon>Eukaryota</taxon>
        <taxon>Fungi</taxon>
        <taxon>Dikarya</taxon>
        <taxon>Ascomycota</taxon>
        <taxon>Pezizomycotina</taxon>
        <taxon>Sordariomycetes</taxon>
        <taxon>Sordariomycetidae</taxon>
        <taxon>Diaporthales</taxon>
        <taxon>Cytosporaceae</taxon>
        <taxon>Cytospora</taxon>
    </lineage>
</organism>
<dbReference type="InterPro" id="IPR004713">
    <property type="entry name" value="CaH_exchang"/>
</dbReference>
<feature type="transmembrane region" description="Helical" evidence="9">
    <location>
        <begin position="191"/>
        <end position="208"/>
    </location>
</feature>
<feature type="transmembrane region" description="Helical" evidence="9">
    <location>
        <begin position="246"/>
        <end position="268"/>
    </location>
</feature>
<dbReference type="EMBL" id="JAJSPL020000002">
    <property type="protein sequence ID" value="KAK7748542.1"/>
    <property type="molecule type" value="Genomic_DNA"/>
</dbReference>
<dbReference type="GO" id="GO:0000329">
    <property type="term" value="C:fungal-type vacuole membrane"/>
    <property type="evidence" value="ECO:0007669"/>
    <property type="project" value="TreeGrafter"/>
</dbReference>
<feature type="transmembrane region" description="Helical" evidence="9">
    <location>
        <begin position="550"/>
        <end position="567"/>
    </location>
</feature>
<evidence type="ECO:0000256" key="7">
    <source>
        <dbReference type="ARBA" id="ARBA00023136"/>
    </source>
</evidence>
<comment type="subcellular location">
    <subcellularLocation>
        <location evidence="1">Endomembrane system</location>
        <topology evidence="1">Multi-pass membrane protein</topology>
    </subcellularLocation>
</comment>
<reference evidence="11 12" key="1">
    <citation type="journal article" date="2023" name="PLoS ONE">
        <title>Cytospora paraplurivora sp. nov. isolated from orchards with fruit tree decline syndrome in Ontario, Canada.</title>
        <authorList>
            <person name="Ilyukhin E."/>
            <person name="Nguyen H.D.T."/>
            <person name="Castle A.J."/>
            <person name="Ellouze W."/>
        </authorList>
    </citation>
    <scope>NUCLEOTIDE SEQUENCE [LARGE SCALE GENOMIC DNA]</scope>
    <source>
        <strain evidence="11 12">FDS-564</strain>
    </source>
</reference>
<evidence type="ECO:0000313" key="11">
    <source>
        <dbReference type="EMBL" id="KAK7748542.1"/>
    </source>
</evidence>
<comment type="caution">
    <text evidence="11">The sequence shown here is derived from an EMBL/GenBank/DDBJ whole genome shotgun (WGS) entry which is preliminary data.</text>
</comment>
<proteinExistence type="inferred from homology"/>
<evidence type="ECO:0000259" key="10">
    <source>
        <dbReference type="Pfam" id="PF01699"/>
    </source>
</evidence>
<dbReference type="FunFam" id="1.20.1420.30:FF:000011">
    <property type="entry name" value="Vacuolar calcium ion transporter"/>
    <property type="match status" value="1"/>
</dbReference>
<feature type="transmembrane region" description="Helical" evidence="9">
    <location>
        <begin position="214"/>
        <end position="234"/>
    </location>
</feature>
<feature type="transmembrane region" description="Helical" evidence="9">
    <location>
        <begin position="445"/>
        <end position="467"/>
    </location>
</feature>
<gene>
    <name evidence="11" type="ORF">SLS53_000562</name>
</gene>